<dbReference type="InterPro" id="IPR044714">
    <property type="entry name" value="AtSIBP1-like"/>
</dbReference>
<name>A0ABP1QM53_9HEXA</name>
<dbReference type="PANTHER" id="PTHR46672">
    <property type="entry name" value="OS08G0495500 PROTEIN-RELATED"/>
    <property type="match status" value="1"/>
</dbReference>
<dbReference type="InterPro" id="IPR000210">
    <property type="entry name" value="BTB/POZ_dom"/>
</dbReference>
<dbReference type="InterPro" id="IPR011333">
    <property type="entry name" value="SKP1/BTB/POZ_sf"/>
</dbReference>
<accession>A0ABP1QM53</accession>
<dbReference type="EMBL" id="CAXLJM020000039">
    <property type="protein sequence ID" value="CAL8108195.1"/>
    <property type="molecule type" value="Genomic_DNA"/>
</dbReference>
<comment type="caution">
    <text evidence="2">The sequence shown here is derived from an EMBL/GenBank/DDBJ whole genome shotgun (WGS) entry which is preliminary data.</text>
</comment>
<reference evidence="2 3" key="1">
    <citation type="submission" date="2024-08" db="EMBL/GenBank/DDBJ databases">
        <authorList>
            <person name="Cucini C."/>
            <person name="Frati F."/>
        </authorList>
    </citation>
    <scope>NUCLEOTIDE SEQUENCE [LARGE SCALE GENOMIC DNA]</scope>
</reference>
<feature type="domain" description="BTB" evidence="1">
    <location>
        <begin position="200"/>
        <end position="267"/>
    </location>
</feature>
<dbReference type="Proteomes" id="UP001642540">
    <property type="component" value="Unassembled WGS sequence"/>
</dbReference>
<dbReference type="PROSITE" id="PS50097">
    <property type="entry name" value="BTB"/>
    <property type="match status" value="1"/>
</dbReference>
<dbReference type="SMART" id="SM00225">
    <property type="entry name" value="BTB"/>
    <property type="match status" value="1"/>
</dbReference>
<dbReference type="Pfam" id="PF00651">
    <property type="entry name" value="BTB"/>
    <property type="match status" value="1"/>
</dbReference>
<proteinExistence type="predicted"/>
<keyword evidence="3" id="KW-1185">Reference proteome</keyword>
<dbReference type="SUPFAM" id="SSF54695">
    <property type="entry name" value="POZ domain"/>
    <property type="match status" value="1"/>
</dbReference>
<dbReference type="CDD" id="cd18186">
    <property type="entry name" value="BTB_POZ_ZBTB_KLHL-like"/>
    <property type="match status" value="1"/>
</dbReference>
<gene>
    <name evidence="2" type="ORF">ODALV1_LOCUS12905</name>
</gene>
<protein>
    <recommendedName>
        <fullName evidence="1">BTB domain-containing protein</fullName>
    </recommendedName>
</protein>
<dbReference type="Gene3D" id="3.30.710.10">
    <property type="entry name" value="Potassium Channel Kv1.1, Chain A"/>
    <property type="match status" value="1"/>
</dbReference>
<organism evidence="2 3">
    <name type="scientific">Orchesella dallaii</name>
    <dbReference type="NCBI Taxonomy" id="48710"/>
    <lineage>
        <taxon>Eukaryota</taxon>
        <taxon>Metazoa</taxon>
        <taxon>Ecdysozoa</taxon>
        <taxon>Arthropoda</taxon>
        <taxon>Hexapoda</taxon>
        <taxon>Collembola</taxon>
        <taxon>Entomobryomorpha</taxon>
        <taxon>Entomobryoidea</taxon>
        <taxon>Orchesellidae</taxon>
        <taxon>Orchesellinae</taxon>
        <taxon>Orchesella</taxon>
    </lineage>
</organism>
<evidence type="ECO:0000313" key="2">
    <source>
        <dbReference type="EMBL" id="CAL8108195.1"/>
    </source>
</evidence>
<evidence type="ECO:0000313" key="3">
    <source>
        <dbReference type="Proteomes" id="UP001642540"/>
    </source>
</evidence>
<sequence>MAVYLVNSKAFTANIYYTDMNPHYTANFDVRLLPIPDCHKSLQFCSGLQSFLYSSEEDSYGDGLSEADGISVTFIVNTRHVGSTNPFKVELSGLFFTNVLKGYTEPMRIKLEFLLENQKFNIVSKELTLPIASTDEIHYRFEDKLFLSWETNSSFHSYSPFILTLNGTMTIQLLSRDTPVPSFPDATWTNKKILHDKIRCDFALRAENGKAIPCHTSMLACHSQVFERMFETDCKEVQEKTCQMHITEGAVNALLKFLYYSDLDDATKSSSISLELLKIAHEYDIGSLEIAMKNTLLDKKNVWFDWDVVLLLFQFAFKVEGYQDLKEKAVAVMKSKSGMLRGSSVFDDIFKNDLVTAKELFLHVLNK</sequence>
<evidence type="ECO:0000259" key="1">
    <source>
        <dbReference type="PROSITE" id="PS50097"/>
    </source>
</evidence>